<name>A0A523UQB9_UNCT6</name>
<dbReference type="InterPro" id="IPR029052">
    <property type="entry name" value="Metallo-depent_PP-like"/>
</dbReference>
<dbReference type="SUPFAM" id="SSF56300">
    <property type="entry name" value="Metallo-dependent phosphatases"/>
    <property type="match status" value="1"/>
</dbReference>
<feature type="domain" description="Calcineurin-like phosphoesterase" evidence="1">
    <location>
        <begin position="10"/>
        <end position="210"/>
    </location>
</feature>
<dbReference type="EMBL" id="SOJN01000111">
    <property type="protein sequence ID" value="TET44724.1"/>
    <property type="molecule type" value="Genomic_DNA"/>
</dbReference>
<accession>A0A523UQB9</accession>
<protein>
    <recommendedName>
        <fullName evidence="1">Calcineurin-like phosphoesterase domain-containing protein</fullName>
    </recommendedName>
</protein>
<reference evidence="2 3" key="1">
    <citation type="submission" date="2019-03" db="EMBL/GenBank/DDBJ databases">
        <title>Metabolic potential of uncultured bacteria and archaea associated with petroleum seepage in deep-sea sediments.</title>
        <authorList>
            <person name="Dong X."/>
            <person name="Hubert C."/>
        </authorList>
    </citation>
    <scope>NUCLEOTIDE SEQUENCE [LARGE SCALE GENOMIC DNA]</scope>
    <source>
        <strain evidence="2">E44_bin18</strain>
    </source>
</reference>
<gene>
    <name evidence="2" type="ORF">E3J62_09530</name>
</gene>
<sequence>MGSSVSTQEIRIYHTSDWEPNQGGESRKDNWQSTRLRREYLFDELDDMLTRILETPPHILLLAGDLFEGSKIYGSVLADWTREQYERLLDRLVSLQKKHVHIFYALGSHDIAAWRSTPGWRWWTEFPGTILGRPEGEILRNVEVGGHTVIVLGFGSLGGSFEQKGSRKGDKARRQIYAGHIDGFLRDSHEWSDSPTILISLSYYKYGSWWRDKPVHYVALGGLETGVHKIKADGARRSRKNLREPFRTALGWGVIQGPPVGFSPRHKYPRIFSITEIVLRKGNQRWTASEPQFLHPVKLTKVCWNYVETADGA</sequence>
<evidence type="ECO:0000313" key="3">
    <source>
        <dbReference type="Proteomes" id="UP000315525"/>
    </source>
</evidence>
<dbReference type="InterPro" id="IPR004843">
    <property type="entry name" value="Calcineurin-like_PHP"/>
</dbReference>
<organism evidence="2 3">
    <name type="scientific">candidate division TA06 bacterium</name>
    <dbReference type="NCBI Taxonomy" id="2250710"/>
    <lineage>
        <taxon>Bacteria</taxon>
        <taxon>Bacteria division TA06</taxon>
    </lineage>
</organism>
<dbReference type="GO" id="GO:0016787">
    <property type="term" value="F:hydrolase activity"/>
    <property type="evidence" value="ECO:0007669"/>
    <property type="project" value="InterPro"/>
</dbReference>
<dbReference type="Gene3D" id="3.60.21.10">
    <property type="match status" value="1"/>
</dbReference>
<dbReference type="AlphaFoldDB" id="A0A523UQB9"/>
<proteinExistence type="predicted"/>
<dbReference type="Pfam" id="PF00149">
    <property type="entry name" value="Metallophos"/>
    <property type="match status" value="1"/>
</dbReference>
<dbReference type="Proteomes" id="UP000315525">
    <property type="component" value="Unassembled WGS sequence"/>
</dbReference>
<comment type="caution">
    <text evidence="2">The sequence shown here is derived from an EMBL/GenBank/DDBJ whole genome shotgun (WGS) entry which is preliminary data.</text>
</comment>
<evidence type="ECO:0000313" key="2">
    <source>
        <dbReference type="EMBL" id="TET44724.1"/>
    </source>
</evidence>
<evidence type="ECO:0000259" key="1">
    <source>
        <dbReference type="Pfam" id="PF00149"/>
    </source>
</evidence>